<protein>
    <submittedName>
        <fullName evidence="1">Uncharacterized protein</fullName>
    </submittedName>
</protein>
<gene>
    <name evidence="1" type="ORF">S01H4_50061</name>
</gene>
<sequence>MTVEAVLVATAVKVIVDPPVVVKTAELLILTEDNTVVVVPVMVTAVVEAYAFPAVSLTEDEGVTVVVPTTKVGEVPRVT</sequence>
<dbReference type="EMBL" id="BART01028381">
    <property type="protein sequence ID" value="GAG90270.1"/>
    <property type="molecule type" value="Genomic_DNA"/>
</dbReference>
<proteinExistence type="predicted"/>
<name>X1B5A9_9ZZZZ</name>
<evidence type="ECO:0000313" key="1">
    <source>
        <dbReference type="EMBL" id="GAG90270.1"/>
    </source>
</evidence>
<reference evidence="1" key="1">
    <citation type="journal article" date="2014" name="Front. Microbiol.">
        <title>High frequency of phylogenetically diverse reductive dehalogenase-homologous genes in deep subseafloor sedimentary metagenomes.</title>
        <authorList>
            <person name="Kawai M."/>
            <person name="Futagami T."/>
            <person name="Toyoda A."/>
            <person name="Takaki Y."/>
            <person name="Nishi S."/>
            <person name="Hori S."/>
            <person name="Arai W."/>
            <person name="Tsubouchi T."/>
            <person name="Morono Y."/>
            <person name="Uchiyama I."/>
            <person name="Ito T."/>
            <person name="Fujiyama A."/>
            <person name="Inagaki F."/>
            <person name="Takami H."/>
        </authorList>
    </citation>
    <scope>NUCLEOTIDE SEQUENCE</scope>
    <source>
        <strain evidence="1">Expedition CK06-06</strain>
    </source>
</reference>
<organism evidence="1">
    <name type="scientific">marine sediment metagenome</name>
    <dbReference type="NCBI Taxonomy" id="412755"/>
    <lineage>
        <taxon>unclassified sequences</taxon>
        <taxon>metagenomes</taxon>
        <taxon>ecological metagenomes</taxon>
    </lineage>
</organism>
<comment type="caution">
    <text evidence="1">The sequence shown here is derived from an EMBL/GenBank/DDBJ whole genome shotgun (WGS) entry which is preliminary data.</text>
</comment>
<accession>X1B5A9</accession>
<dbReference type="AlphaFoldDB" id="X1B5A9"/>